<proteinExistence type="predicted"/>
<dbReference type="RefSeq" id="WP_109056255.1">
    <property type="nucleotide sequence ID" value="NZ_QFFM01000003.1"/>
</dbReference>
<reference evidence="2 3" key="1">
    <citation type="journal article" date="2018" name="Int. J. Syst. Evol. Microbiol.">
        <title>Bifidobacterium callitrichidarum sp. nov. from the faeces of the emperor tamarin (Saguinus imperator).</title>
        <authorList>
            <person name="Modesto M."/>
            <person name="Michelini S."/>
            <person name="Sansosti M.C."/>
            <person name="De Filippo C."/>
            <person name="Cavalieri D."/>
            <person name="Qvirist L."/>
            <person name="Andlid T."/>
            <person name="Spiezio C."/>
            <person name="Sandri C."/>
            <person name="Pascarelli S."/>
            <person name="Sgorbati B."/>
            <person name="Mattarelli P."/>
        </authorList>
    </citation>
    <scope>NUCLEOTIDE SEQUENCE [LARGE SCALE GENOMIC DNA]</scope>
    <source>
        <strain evidence="2 3">TRI 5</strain>
    </source>
</reference>
<organism evidence="2 3">
    <name type="scientific">Bifidobacterium callitrichidarum</name>
    <dbReference type="NCBI Taxonomy" id="2052941"/>
    <lineage>
        <taxon>Bacteria</taxon>
        <taxon>Bacillati</taxon>
        <taxon>Actinomycetota</taxon>
        <taxon>Actinomycetes</taxon>
        <taxon>Bifidobacteriales</taxon>
        <taxon>Bifidobacteriaceae</taxon>
        <taxon>Bifidobacterium</taxon>
    </lineage>
</organism>
<name>A0A2U2NC08_9BIFI</name>
<evidence type="ECO:0000313" key="3">
    <source>
        <dbReference type="Proteomes" id="UP000245876"/>
    </source>
</evidence>
<dbReference type="Proteomes" id="UP000245876">
    <property type="component" value="Unassembled WGS sequence"/>
</dbReference>
<comment type="caution">
    <text evidence="2">The sequence shown here is derived from an EMBL/GenBank/DDBJ whole genome shotgun (WGS) entry which is preliminary data.</text>
</comment>
<protein>
    <recommendedName>
        <fullName evidence="4">Bacterial repeat domain-containing protein</fullName>
    </recommendedName>
</protein>
<evidence type="ECO:0000256" key="1">
    <source>
        <dbReference type="ARBA" id="ARBA00004196"/>
    </source>
</evidence>
<evidence type="ECO:0000313" key="2">
    <source>
        <dbReference type="EMBL" id="PWG66686.1"/>
    </source>
</evidence>
<sequence length="348" mass="37297">MIKHSLLRGGGLRLLTILVAILSTLILAIPSQAEDGYPLFAITLDTGQTVIMDSKSADSCPRGCYGTAGFVYKGTNYVLRMDVFSVGNGTPNRGGGHATISDLNGKLVKDLGDFGCIRIREGGLDSWWVMCDSPSEPVSLPQPQKTAKLVFDANGGSNAPTPMTATGTTGAIIFKLKGKEPSQDHFTFLGWNTDKHATAATVDKNGSVSVPYGSTITLYAIWQRIPSSRLIYHAGTDENNPVEQYTRESGTSVTVYDFSDSHLKAVGFTVPSGMKFDHWTTASDGTGTTYYADANFIYGTTDVNLYPVFTPLLTSMPSTGTSESPMPAASLMFMFAGLVCFSKKRLLG</sequence>
<comment type="subcellular location">
    <subcellularLocation>
        <location evidence="1">Cell envelope</location>
    </subcellularLocation>
</comment>
<dbReference type="InterPro" id="IPR042229">
    <property type="entry name" value="Listeria/Bacterioides_rpt_sf"/>
</dbReference>
<dbReference type="Gene3D" id="2.60.40.4270">
    <property type="entry name" value="Listeria-Bacteroides repeat domain"/>
    <property type="match status" value="1"/>
</dbReference>
<dbReference type="AlphaFoldDB" id="A0A2U2NC08"/>
<gene>
    <name evidence="2" type="ORF">DF196_01930</name>
</gene>
<dbReference type="OrthoDB" id="3232769at2"/>
<accession>A0A2U2NC08</accession>
<dbReference type="EMBL" id="QFFM01000003">
    <property type="protein sequence ID" value="PWG66686.1"/>
    <property type="molecule type" value="Genomic_DNA"/>
</dbReference>
<dbReference type="GO" id="GO:0030313">
    <property type="term" value="C:cell envelope"/>
    <property type="evidence" value="ECO:0007669"/>
    <property type="project" value="UniProtKB-SubCell"/>
</dbReference>
<dbReference type="InterPro" id="IPR013378">
    <property type="entry name" value="InlB-like_B-rpt"/>
</dbReference>
<dbReference type="Pfam" id="PF09479">
    <property type="entry name" value="Flg_new"/>
    <property type="match status" value="1"/>
</dbReference>
<evidence type="ECO:0008006" key="4">
    <source>
        <dbReference type="Google" id="ProtNLM"/>
    </source>
</evidence>
<keyword evidence="3" id="KW-1185">Reference proteome</keyword>